<gene>
    <name evidence="12" type="ORF">BS101_01965</name>
</gene>
<keyword evidence="5 10" id="KW-1015">Disulfide bond</keyword>
<feature type="domain" description="Thioredoxin" evidence="11">
    <location>
        <begin position="1"/>
        <end position="105"/>
    </location>
</feature>
<feature type="site" description="Contributes to redox potential value" evidence="9">
    <location>
        <position position="31"/>
    </location>
</feature>
<evidence type="ECO:0000256" key="8">
    <source>
        <dbReference type="PIRNR" id="PIRNR000077"/>
    </source>
</evidence>
<evidence type="ECO:0000256" key="4">
    <source>
        <dbReference type="ARBA" id="ARBA00022982"/>
    </source>
</evidence>
<proteinExistence type="inferred from homology"/>
<evidence type="ECO:0000256" key="5">
    <source>
        <dbReference type="ARBA" id="ARBA00023157"/>
    </source>
</evidence>
<dbReference type="PRINTS" id="PR00421">
    <property type="entry name" value="THIOREDOXIN"/>
</dbReference>
<protein>
    <recommendedName>
        <fullName evidence="2 7">Thioredoxin</fullName>
    </recommendedName>
</protein>
<dbReference type="PANTHER" id="PTHR45663">
    <property type="entry name" value="GEO12009P1"/>
    <property type="match status" value="1"/>
</dbReference>
<evidence type="ECO:0000313" key="13">
    <source>
        <dbReference type="Proteomes" id="UP000184604"/>
    </source>
</evidence>
<feature type="site" description="Contributes to redox potential value" evidence="9">
    <location>
        <position position="32"/>
    </location>
</feature>
<evidence type="ECO:0000256" key="1">
    <source>
        <dbReference type="ARBA" id="ARBA00008987"/>
    </source>
</evidence>
<feature type="active site" description="Nucleophile" evidence="9">
    <location>
        <position position="33"/>
    </location>
</feature>
<dbReference type="PROSITE" id="PS51352">
    <property type="entry name" value="THIOREDOXIN_2"/>
    <property type="match status" value="1"/>
</dbReference>
<dbReference type="GO" id="GO:0015035">
    <property type="term" value="F:protein-disulfide reductase activity"/>
    <property type="evidence" value="ECO:0007669"/>
    <property type="project" value="UniProtKB-UniRule"/>
</dbReference>
<evidence type="ECO:0000256" key="6">
    <source>
        <dbReference type="ARBA" id="ARBA00023284"/>
    </source>
</evidence>
<evidence type="ECO:0000256" key="2">
    <source>
        <dbReference type="ARBA" id="ARBA00020570"/>
    </source>
</evidence>
<dbReference type="InterPro" id="IPR005746">
    <property type="entry name" value="Thioredoxin"/>
</dbReference>
<reference evidence="12 13" key="1">
    <citation type="submission" date="2016-12" db="EMBL/GenBank/DDBJ databases">
        <title>Complete genome sequence of Clostridium kluyveri JZZ isolated from the pit mud of a Chinese flavor liquor-making factory.</title>
        <authorList>
            <person name="Wang Y."/>
        </authorList>
    </citation>
    <scope>NUCLEOTIDE SEQUENCE [LARGE SCALE GENOMIC DNA]</scope>
    <source>
        <strain evidence="12 13">JZZ</strain>
    </source>
</reference>
<dbReference type="EMBL" id="CP018335">
    <property type="protein sequence ID" value="APM37601.1"/>
    <property type="molecule type" value="Genomic_DNA"/>
</dbReference>
<evidence type="ECO:0000256" key="10">
    <source>
        <dbReference type="PIRSR" id="PIRSR000077-4"/>
    </source>
</evidence>
<organism evidence="12 13">
    <name type="scientific">Clostridium kluyveri</name>
    <dbReference type="NCBI Taxonomy" id="1534"/>
    <lineage>
        <taxon>Bacteria</taxon>
        <taxon>Bacillati</taxon>
        <taxon>Bacillota</taxon>
        <taxon>Clostridia</taxon>
        <taxon>Eubacteriales</taxon>
        <taxon>Clostridiaceae</taxon>
        <taxon>Clostridium</taxon>
    </lineage>
</organism>
<dbReference type="InterPro" id="IPR013766">
    <property type="entry name" value="Thioredoxin_domain"/>
</dbReference>
<dbReference type="Gene3D" id="3.40.30.10">
    <property type="entry name" value="Glutaredoxin"/>
    <property type="match status" value="1"/>
</dbReference>
<dbReference type="RefSeq" id="WP_073537289.1">
    <property type="nucleotide sequence ID" value="NZ_CP018335.1"/>
</dbReference>
<evidence type="ECO:0000313" key="12">
    <source>
        <dbReference type="EMBL" id="APM37601.1"/>
    </source>
</evidence>
<dbReference type="FunFam" id="3.40.30.10:FF:000001">
    <property type="entry name" value="Thioredoxin"/>
    <property type="match status" value="1"/>
</dbReference>
<feature type="disulfide bond" description="Redox-active" evidence="10">
    <location>
        <begin position="30"/>
        <end position="33"/>
    </location>
</feature>
<keyword evidence="4" id="KW-0249">Electron transport</keyword>
<name>A0A1L5F3L2_CLOKL</name>
<feature type="active site" description="Nucleophile" evidence="9">
    <location>
        <position position="30"/>
    </location>
</feature>
<comment type="similarity">
    <text evidence="1 8">Belongs to the thioredoxin family.</text>
</comment>
<evidence type="ECO:0000256" key="9">
    <source>
        <dbReference type="PIRSR" id="PIRSR000077-1"/>
    </source>
</evidence>
<dbReference type="AlphaFoldDB" id="A0A1L5F3L2"/>
<feature type="site" description="Deprotonates C-terminal active site Cys" evidence="9">
    <location>
        <position position="24"/>
    </location>
</feature>
<dbReference type="PANTHER" id="PTHR45663:SF11">
    <property type="entry name" value="GEO12009P1"/>
    <property type="match status" value="1"/>
</dbReference>
<dbReference type="GO" id="GO:0005829">
    <property type="term" value="C:cytosol"/>
    <property type="evidence" value="ECO:0007669"/>
    <property type="project" value="TreeGrafter"/>
</dbReference>
<dbReference type="Proteomes" id="UP000184604">
    <property type="component" value="Chromosome"/>
</dbReference>
<dbReference type="InterPro" id="IPR017937">
    <property type="entry name" value="Thioredoxin_CS"/>
</dbReference>
<keyword evidence="3" id="KW-0813">Transport</keyword>
<dbReference type="CDD" id="cd02947">
    <property type="entry name" value="TRX_family"/>
    <property type="match status" value="1"/>
</dbReference>
<sequence length="105" mass="11769">MVEEIKDINFSESVKESSTPVVVDFWASWCGPCKMLSPVMEEVASELQGKAKFFKINVDENPVTAAQFKIGSIPTVMVFKDGSIVEQFIGFRPKDTIKDVLEKHI</sequence>
<dbReference type="InterPro" id="IPR036249">
    <property type="entry name" value="Thioredoxin-like_sf"/>
</dbReference>
<evidence type="ECO:0000256" key="7">
    <source>
        <dbReference type="NCBIfam" id="TIGR01068"/>
    </source>
</evidence>
<dbReference type="GO" id="GO:0045454">
    <property type="term" value="P:cell redox homeostasis"/>
    <property type="evidence" value="ECO:0007669"/>
    <property type="project" value="TreeGrafter"/>
</dbReference>
<dbReference type="NCBIfam" id="TIGR01068">
    <property type="entry name" value="thioredoxin"/>
    <property type="match status" value="1"/>
</dbReference>
<dbReference type="PROSITE" id="PS00194">
    <property type="entry name" value="THIOREDOXIN_1"/>
    <property type="match status" value="1"/>
</dbReference>
<dbReference type="SUPFAM" id="SSF52833">
    <property type="entry name" value="Thioredoxin-like"/>
    <property type="match status" value="1"/>
</dbReference>
<keyword evidence="6 10" id="KW-0676">Redox-active center</keyword>
<accession>A0A1L5F3L2</accession>
<dbReference type="OrthoDB" id="9790390at2"/>
<dbReference type="PIRSF" id="PIRSF000077">
    <property type="entry name" value="Thioredoxin"/>
    <property type="match status" value="1"/>
</dbReference>
<evidence type="ECO:0000259" key="11">
    <source>
        <dbReference type="PROSITE" id="PS51352"/>
    </source>
</evidence>
<dbReference type="Pfam" id="PF00085">
    <property type="entry name" value="Thioredoxin"/>
    <property type="match status" value="1"/>
</dbReference>
<evidence type="ECO:0000256" key="3">
    <source>
        <dbReference type="ARBA" id="ARBA00022448"/>
    </source>
</evidence>